<dbReference type="AlphaFoldDB" id="A0A379Z9E9"/>
<dbReference type="EMBL" id="UGYN01000002">
    <property type="protein sequence ID" value="SUI57086.1"/>
    <property type="molecule type" value="Genomic_DNA"/>
</dbReference>
<proteinExistence type="predicted"/>
<evidence type="ECO:0000313" key="1">
    <source>
        <dbReference type="EMBL" id="SUI57086.1"/>
    </source>
</evidence>
<sequence length="314" mass="36278">MITRRIAYAYYDPNWDKRIHGLPLLIRNEVEPLDYQSVMKNHLICPQCYESLIRVPSDPESSIMSNGRDALFRHFPDPDAPFCLLRSGSVTGKRYSNEEEAKKAVEDEELIVINGFLQEKPENAPREPHNGDEQPIDTYYESKDGPIVNVPVARHNGQTFKLPSKITSVQSLCSNFRKNYYREIFVVDESGHSLRYLFCDTLKDVNHINNEVEIPNFYFGQVSKIDKHINHSTIWIKLATPKNYADFRVRVPNKVAEPRGIVSGKAENRIVVFYASIDSVGTGYWTKELNWGEVALLPDKYKDFLLTDYERKLK</sequence>
<evidence type="ECO:0000313" key="2">
    <source>
        <dbReference type="Proteomes" id="UP000255529"/>
    </source>
</evidence>
<name>A0A379Z9E9_9GAMM</name>
<reference evidence="1 2" key="1">
    <citation type="submission" date="2018-06" db="EMBL/GenBank/DDBJ databases">
        <authorList>
            <consortium name="Pathogen Informatics"/>
            <person name="Doyle S."/>
        </authorList>
    </citation>
    <scope>NUCLEOTIDE SEQUENCE [LARGE SCALE GENOMIC DNA]</scope>
    <source>
        <strain evidence="1 2">NCTC11544</strain>
    </source>
</reference>
<organism evidence="1 2">
    <name type="scientific">Serratia quinivorans</name>
    <dbReference type="NCBI Taxonomy" id="137545"/>
    <lineage>
        <taxon>Bacteria</taxon>
        <taxon>Pseudomonadati</taxon>
        <taxon>Pseudomonadota</taxon>
        <taxon>Gammaproteobacteria</taxon>
        <taxon>Enterobacterales</taxon>
        <taxon>Yersiniaceae</taxon>
        <taxon>Serratia</taxon>
    </lineage>
</organism>
<dbReference type="RefSeq" id="WP_115183360.1">
    <property type="nucleotide sequence ID" value="NZ_CAMIRZ010000002.1"/>
</dbReference>
<gene>
    <name evidence="1" type="ORF">NCTC11544_01778</name>
</gene>
<dbReference type="Proteomes" id="UP000255529">
    <property type="component" value="Unassembled WGS sequence"/>
</dbReference>
<accession>A0A379Z9E9</accession>
<protein>
    <submittedName>
        <fullName evidence="1">Uncharacterized protein</fullName>
    </submittedName>
</protein>